<dbReference type="Pfam" id="PF09924">
    <property type="entry name" value="LPG_synthase_C"/>
    <property type="match status" value="1"/>
</dbReference>
<dbReference type="PANTHER" id="PTHR41373">
    <property type="entry name" value="DUF2156 DOMAIN-CONTAINING PROTEIN"/>
    <property type="match status" value="1"/>
</dbReference>
<dbReference type="eggNOG" id="COG4866">
    <property type="taxonomic scope" value="Bacteria"/>
</dbReference>
<evidence type="ECO:0000259" key="1">
    <source>
        <dbReference type="Pfam" id="PF09924"/>
    </source>
</evidence>
<keyword evidence="3" id="KW-1185">Reference proteome</keyword>
<dbReference type="OrthoDB" id="9765580at2"/>
<dbReference type="InterPro" id="IPR016181">
    <property type="entry name" value="Acyl_CoA_acyltransferase"/>
</dbReference>
<dbReference type="PIRSF" id="PIRSF018688">
    <property type="entry name" value="UCP018688"/>
    <property type="match status" value="1"/>
</dbReference>
<dbReference type="GeneID" id="93692755"/>
<protein>
    <recommendedName>
        <fullName evidence="1">Phosphatidylglycerol lysyltransferase C-terminal domain-containing protein</fullName>
    </recommendedName>
</protein>
<dbReference type="STRING" id="411473.RUMCAL_02781"/>
<feature type="domain" description="Phosphatidylglycerol lysyltransferase C-terminal" evidence="1">
    <location>
        <begin position="23"/>
        <end position="293"/>
    </location>
</feature>
<dbReference type="EMBL" id="AWVF01000348">
    <property type="protein sequence ID" value="ERJ90746.1"/>
    <property type="molecule type" value="Genomic_DNA"/>
</dbReference>
<dbReference type="PANTHER" id="PTHR41373:SF1">
    <property type="entry name" value="PHOSPHATIDYLGLYCEROL LYSYLTRANSFERASE C-TERMINAL DOMAIN-CONTAINING PROTEIN"/>
    <property type="match status" value="1"/>
</dbReference>
<evidence type="ECO:0000313" key="3">
    <source>
        <dbReference type="Proteomes" id="UP000016662"/>
    </source>
</evidence>
<accession>U2JWS9</accession>
<dbReference type="AlphaFoldDB" id="U2JWS9"/>
<dbReference type="Gene3D" id="3.40.630.30">
    <property type="match status" value="1"/>
</dbReference>
<dbReference type="InterPro" id="IPR016732">
    <property type="entry name" value="UCP018688"/>
</dbReference>
<dbReference type="HOGENOM" id="CLU_058411_0_0_9"/>
<sequence>MLNFRQITLADRPWIQTALRQSDFMGCEYSFANNLAWCRGADSRICAFEGFYLICAFDTPDGTPHFSFPSGTGDLKQVIAAMAAYAAAMQKPLVITGLTQQSLPLLQAVFPEQFTLENDRDSADYLYRTADFVALSGKKYHKKRNHIAQFARYAPVFSEMTPDDFAECIAFAAESYNAKDGYTDASSVAEQYAIHTFFENFSALELKGGVLRVDGRLAAFSIGEPICSNVFGVHIEKADTRYHGAYPAMAREFAAHFAMDYTYLNREEDLGIAGLRKSKLSYYPELLLEKWTATCHTPEELC</sequence>
<name>U2JWS9_9FIRM</name>
<dbReference type="Proteomes" id="UP000016662">
    <property type="component" value="Unassembled WGS sequence"/>
</dbReference>
<comment type="caution">
    <text evidence="2">The sequence shown here is derived from an EMBL/GenBank/DDBJ whole genome shotgun (WGS) entry which is preliminary data.</text>
</comment>
<dbReference type="InterPro" id="IPR024320">
    <property type="entry name" value="LPG_synthase_C"/>
</dbReference>
<dbReference type="RefSeq" id="WP_021680968.1">
    <property type="nucleotide sequence ID" value="NZ_KI260321.1"/>
</dbReference>
<gene>
    <name evidence="2" type="ORF">RUMCAL_02781</name>
</gene>
<evidence type="ECO:0000313" key="2">
    <source>
        <dbReference type="EMBL" id="ERJ90746.1"/>
    </source>
</evidence>
<reference evidence="2 3" key="1">
    <citation type="submission" date="2013-07" db="EMBL/GenBank/DDBJ databases">
        <authorList>
            <person name="Weinstock G."/>
            <person name="Sodergren E."/>
            <person name="Wylie T."/>
            <person name="Fulton L."/>
            <person name="Fulton R."/>
            <person name="Fronick C."/>
            <person name="O'Laughlin M."/>
            <person name="Godfrey J."/>
            <person name="Miner T."/>
            <person name="Herter B."/>
            <person name="Appelbaum E."/>
            <person name="Cordes M."/>
            <person name="Lek S."/>
            <person name="Wollam A."/>
            <person name="Pepin K.H."/>
            <person name="Palsikar V.B."/>
            <person name="Mitreva M."/>
            <person name="Wilson R.K."/>
        </authorList>
    </citation>
    <scope>NUCLEOTIDE SEQUENCE [LARGE SCALE GENOMIC DNA]</scope>
    <source>
        <strain evidence="2 3">ATCC 27760</strain>
    </source>
</reference>
<dbReference type="SUPFAM" id="SSF55729">
    <property type="entry name" value="Acyl-CoA N-acyltransferases (Nat)"/>
    <property type="match status" value="2"/>
</dbReference>
<proteinExistence type="predicted"/>
<dbReference type="PATRIC" id="fig|411473.3.peg.2333"/>
<organism evidence="2 3">
    <name type="scientific">Ruminococcus callidus ATCC 27760</name>
    <dbReference type="NCBI Taxonomy" id="411473"/>
    <lineage>
        <taxon>Bacteria</taxon>
        <taxon>Bacillati</taxon>
        <taxon>Bacillota</taxon>
        <taxon>Clostridia</taxon>
        <taxon>Eubacteriales</taxon>
        <taxon>Oscillospiraceae</taxon>
        <taxon>Ruminococcus</taxon>
    </lineage>
</organism>